<feature type="domain" description="Glycoamylase-like" evidence="2">
    <location>
        <begin position="319"/>
        <end position="531"/>
    </location>
</feature>
<evidence type="ECO:0000259" key="3">
    <source>
        <dbReference type="Pfam" id="PF13205"/>
    </source>
</evidence>
<proteinExistence type="predicted"/>
<dbReference type="Pfam" id="PF13205">
    <property type="entry name" value="Big_5"/>
    <property type="match status" value="1"/>
</dbReference>
<dbReference type="STRING" id="332977.SAMN05421740_101786"/>
<dbReference type="InterPro" id="IPR019282">
    <property type="entry name" value="Glycoamylase-like_cons_dom"/>
</dbReference>
<name>A0A1H7GSD1_9SPHI</name>
<dbReference type="OrthoDB" id="5937621at2"/>
<dbReference type="Proteomes" id="UP000198916">
    <property type="component" value="Unassembled WGS sequence"/>
</dbReference>
<dbReference type="RefSeq" id="WP_090602869.1">
    <property type="nucleotide sequence ID" value="NZ_FNZR01000001.1"/>
</dbReference>
<accession>A0A1H7GSD1</accession>
<evidence type="ECO:0000313" key="4">
    <source>
        <dbReference type="EMBL" id="SEK40944.1"/>
    </source>
</evidence>
<evidence type="ECO:0008006" key="6">
    <source>
        <dbReference type="Google" id="ProtNLM"/>
    </source>
</evidence>
<feature type="domain" description="SbsA Ig-like" evidence="3">
    <location>
        <begin position="56"/>
        <end position="130"/>
    </location>
</feature>
<sequence length="548" mass="60545">MLKRGWWIIGIISVGICFSCKKNNEQEEQFPFRLEGVSVNGTADGFAYADVGPLPVIRLNFSTAVDRASVSQGIRLVHGEGAQAAMEVDYEDGDKTVSITPQERLSSFSQYELQLSQALSAAEGGTLQNPLAVKLATAIDSVDKFDRVSDEALLTLVQRQTFAYFWDFGHPVSGMARERNTSGDVVTTGGTGFGVMAVIVGIERGFITRQEGYDRVHKIVDFLHTADQYHGAFPHWLDGNTGRTQPFSAKDDGADLLETALLMQGLLTARAYFDAAGEQALREAITTLYEAVDWDFFRNGEQRLYWHWSPNFAWEMNLPITGWNEGLIAYVLAAASPTYSIAKTVYDEGWARHGAIRNGNSYQGIPLPLGPDGGGPLFFAHYSFLGINPFGLTDAYANYETQMKAHTAINRAYCIANPGGFYGYSEDCWGLTASDDINGYMAHSPTSDNGVITPTAALASFPYTPEESLKALHFFYYKLGDKLWGEYGFKDAFSLEDAWFADSYLAIDQGPIIVMIENYRTGLLWELFMSVPEIKTGLNKLDFSSPTL</sequence>
<keyword evidence="1" id="KW-0732">Signal</keyword>
<protein>
    <recommendedName>
        <fullName evidence="6">Glycoamylase-like domain-containing protein</fullName>
    </recommendedName>
</protein>
<organism evidence="4 5">
    <name type="scientific">Parapedobacter koreensis</name>
    <dbReference type="NCBI Taxonomy" id="332977"/>
    <lineage>
        <taxon>Bacteria</taxon>
        <taxon>Pseudomonadati</taxon>
        <taxon>Bacteroidota</taxon>
        <taxon>Sphingobacteriia</taxon>
        <taxon>Sphingobacteriales</taxon>
        <taxon>Sphingobacteriaceae</taxon>
        <taxon>Parapedobacter</taxon>
    </lineage>
</organism>
<gene>
    <name evidence="4" type="ORF">SAMN05421740_101786</name>
</gene>
<dbReference type="AlphaFoldDB" id="A0A1H7GSD1"/>
<dbReference type="InterPro" id="IPR032812">
    <property type="entry name" value="SbsA_Ig"/>
</dbReference>
<reference evidence="5" key="1">
    <citation type="submission" date="2016-10" db="EMBL/GenBank/DDBJ databases">
        <authorList>
            <person name="Varghese N."/>
            <person name="Submissions S."/>
        </authorList>
    </citation>
    <scope>NUCLEOTIDE SEQUENCE [LARGE SCALE GENOMIC DNA]</scope>
    <source>
        <strain evidence="5">Jip14</strain>
    </source>
</reference>
<keyword evidence="5" id="KW-1185">Reference proteome</keyword>
<evidence type="ECO:0000259" key="2">
    <source>
        <dbReference type="Pfam" id="PF10091"/>
    </source>
</evidence>
<dbReference type="EMBL" id="FNZR01000001">
    <property type="protein sequence ID" value="SEK40944.1"/>
    <property type="molecule type" value="Genomic_DNA"/>
</dbReference>
<dbReference type="Gene3D" id="1.50.10.140">
    <property type="match status" value="1"/>
</dbReference>
<evidence type="ECO:0000256" key="1">
    <source>
        <dbReference type="ARBA" id="ARBA00022729"/>
    </source>
</evidence>
<evidence type="ECO:0000313" key="5">
    <source>
        <dbReference type="Proteomes" id="UP000198916"/>
    </source>
</evidence>
<dbReference type="Pfam" id="PF10091">
    <property type="entry name" value="Glycoamylase"/>
    <property type="match status" value="1"/>
</dbReference>